<dbReference type="EMBL" id="RAQQ01000058">
    <property type="protein sequence ID" value="RKF20841.1"/>
    <property type="molecule type" value="Genomic_DNA"/>
</dbReference>
<evidence type="ECO:0000256" key="1">
    <source>
        <dbReference type="SAM" id="MobiDB-lite"/>
    </source>
</evidence>
<evidence type="ECO:0000313" key="2">
    <source>
        <dbReference type="EMBL" id="RKF20841.1"/>
    </source>
</evidence>
<gene>
    <name evidence="2" type="ORF">D7I43_31760</name>
</gene>
<reference evidence="2 3" key="1">
    <citation type="journal article" date="2018" name="Int. J. Syst. Evol. Microbiol.">
        <title>Micromonospora globbae sp. nov., an endophytic actinomycete isolated from roots of Globba winitii C. H. Wright.</title>
        <authorList>
            <person name="Kuncharoen N."/>
            <person name="Pittayakhajonwut P."/>
            <person name="Tanasupawat S."/>
        </authorList>
    </citation>
    <scope>NUCLEOTIDE SEQUENCE [LARGE SCALE GENOMIC DNA]</scope>
    <source>
        <strain evidence="2 3">WPS1-2</strain>
    </source>
</reference>
<evidence type="ECO:0000313" key="3">
    <source>
        <dbReference type="Proteomes" id="UP000285744"/>
    </source>
</evidence>
<feature type="region of interest" description="Disordered" evidence="1">
    <location>
        <begin position="1"/>
        <end position="25"/>
    </location>
</feature>
<comment type="caution">
    <text evidence="2">The sequence shown here is derived from an EMBL/GenBank/DDBJ whole genome shotgun (WGS) entry which is preliminary data.</text>
</comment>
<proteinExistence type="predicted"/>
<dbReference type="AlphaFoldDB" id="A0A420EJE2"/>
<accession>A0A420EJE2</accession>
<protein>
    <submittedName>
        <fullName evidence="2">Uncharacterized protein</fullName>
    </submittedName>
</protein>
<sequence>MTVPNPEQGETEMGNRHLLNPPRPAGRYRLLDHNSDPDRFLPATRAEVPMNRPYDLYCKKGI</sequence>
<name>A0A420EJE2_9ACTN</name>
<organism evidence="2 3">
    <name type="scientific">Micromonospora globbae</name>
    <dbReference type="NCBI Taxonomy" id="1894969"/>
    <lineage>
        <taxon>Bacteria</taxon>
        <taxon>Bacillati</taxon>
        <taxon>Actinomycetota</taxon>
        <taxon>Actinomycetes</taxon>
        <taxon>Micromonosporales</taxon>
        <taxon>Micromonosporaceae</taxon>
        <taxon>Micromonospora</taxon>
    </lineage>
</organism>
<dbReference type="Proteomes" id="UP000285744">
    <property type="component" value="Unassembled WGS sequence"/>
</dbReference>